<organism evidence="1 2">
    <name type="scientific">Bacillus mycoides</name>
    <dbReference type="NCBI Taxonomy" id="1405"/>
    <lineage>
        <taxon>Bacteria</taxon>
        <taxon>Bacillati</taxon>
        <taxon>Bacillota</taxon>
        <taxon>Bacilli</taxon>
        <taxon>Bacillales</taxon>
        <taxon>Bacillaceae</taxon>
        <taxon>Bacillus</taxon>
        <taxon>Bacillus cereus group</taxon>
    </lineage>
</organism>
<name>A0A4U3A914_BACMY</name>
<proteinExistence type="predicted"/>
<accession>A0A4U3A914</accession>
<evidence type="ECO:0000313" key="2">
    <source>
        <dbReference type="Proteomes" id="UP000305524"/>
    </source>
</evidence>
<gene>
    <name evidence="1" type="ORF">FC701_16130</name>
</gene>
<reference evidence="1 2" key="1">
    <citation type="journal article" date="2019" name="Environ. Microbiol.">
        <title>An active ?-lactamase is a part of an orchestrated cell wall stress resistance network of Bacillus subtilis and related rhizosphere species.</title>
        <authorList>
            <person name="Bucher T."/>
            <person name="Keren-Paz A."/>
            <person name="Hausser J."/>
            <person name="Olender T."/>
            <person name="Cytryn E."/>
            <person name="Kolodkin-Gal I."/>
        </authorList>
    </citation>
    <scope>NUCLEOTIDE SEQUENCE [LARGE SCALE GENOMIC DNA]</scope>
    <source>
        <strain evidence="1 2">I186</strain>
    </source>
</reference>
<comment type="caution">
    <text evidence="1">The sequence shown here is derived from an EMBL/GenBank/DDBJ whole genome shotgun (WGS) entry which is preliminary data.</text>
</comment>
<protein>
    <submittedName>
        <fullName evidence="1">Uncharacterized protein</fullName>
    </submittedName>
</protein>
<sequence length="63" mass="7072">MSAEYSVTQSNTINTNGRYAEISAYAEYTGYQFDVWQSGWFGDKEVGNGTALRPVGICFVTYR</sequence>
<evidence type="ECO:0000313" key="1">
    <source>
        <dbReference type="EMBL" id="TKI83859.1"/>
    </source>
</evidence>
<dbReference type="Proteomes" id="UP000305524">
    <property type="component" value="Unassembled WGS sequence"/>
</dbReference>
<dbReference type="AlphaFoldDB" id="A0A4U3A914"/>
<dbReference type="EMBL" id="SZOD01000374">
    <property type="protein sequence ID" value="TKI83859.1"/>
    <property type="molecule type" value="Genomic_DNA"/>
</dbReference>